<comment type="caution">
    <text evidence="9">The sequence shown here is derived from an EMBL/GenBank/DDBJ whole genome shotgun (WGS) entry which is preliminary data.</text>
</comment>
<dbReference type="EMBL" id="VCGU01000011">
    <property type="protein sequence ID" value="TRY67400.1"/>
    <property type="molecule type" value="Genomic_DNA"/>
</dbReference>
<evidence type="ECO:0000259" key="8">
    <source>
        <dbReference type="Pfam" id="PF08743"/>
    </source>
</evidence>
<comment type="subcellular location">
    <subcellularLocation>
        <location evidence="1 7">Nucleus</location>
    </subcellularLocation>
</comment>
<reference evidence="9 10" key="1">
    <citation type="journal article" date="2018" name="Nat. Ecol. Evol.">
        <title>Genomic signatures of mitonuclear coevolution across populations of Tigriopus californicus.</title>
        <authorList>
            <person name="Barreto F.S."/>
            <person name="Watson E.T."/>
            <person name="Lima T.G."/>
            <person name="Willett C.S."/>
            <person name="Edmands S."/>
            <person name="Li W."/>
            <person name="Burton R.S."/>
        </authorList>
    </citation>
    <scope>NUCLEOTIDE SEQUENCE [LARGE SCALE GENOMIC DNA]</scope>
    <source>
        <strain evidence="9 10">San Diego</strain>
    </source>
</reference>
<evidence type="ECO:0000256" key="5">
    <source>
        <dbReference type="ARBA" id="ARBA00023204"/>
    </source>
</evidence>
<gene>
    <name evidence="9" type="ORF">TCAL_16947</name>
</gene>
<dbReference type="InterPro" id="IPR014854">
    <property type="entry name" value="Nse4_C"/>
</dbReference>
<keyword evidence="10" id="KW-1185">Reference proteome</keyword>
<dbReference type="GO" id="GO:0030915">
    <property type="term" value="C:Smc5-Smc6 complex"/>
    <property type="evidence" value="ECO:0007669"/>
    <property type="project" value="UniProtKB-UniRule"/>
</dbReference>
<dbReference type="InterPro" id="IPR027786">
    <property type="entry name" value="Nse4/EID"/>
</dbReference>
<dbReference type="GO" id="GO:0006281">
    <property type="term" value="P:DNA repair"/>
    <property type="evidence" value="ECO:0007669"/>
    <property type="project" value="UniProtKB-UniRule"/>
</dbReference>
<evidence type="ECO:0000256" key="2">
    <source>
        <dbReference type="ARBA" id="ARBA00008997"/>
    </source>
</evidence>
<dbReference type="STRING" id="6832.A0A553NPS1"/>
<evidence type="ECO:0000256" key="1">
    <source>
        <dbReference type="ARBA" id="ARBA00004123"/>
    </source>
</evidence>
<keyword evidence="4 7" id="KW-0233">DNA recombination</keyword>
<evidence type="ECO:0000256" key="3">
    <source>
        <dbReference type="ARBA" id="ARBA00022763"/>
    </source>
</evidence>
<evidence type="ECO:0000256" key="6">
    <source>
        <dbReference type="ARBA" id="ARBA00023242"/>
    </source>
</evidence>
<evidence type="ECO:0000313" key="10">
    <source>
        <dbReference type="Proteomes" id="UP000318571"/>
    </source>
</evidence>
<evidence type="ECO:0000313" key="9">
    <source>
        <dbReference type="EMBL" id="TRY67400.1"/>
    </source>
</evidence>
<dbReference type="AlphaFoldDB" id="A0A553NPS1"/>
<evidence type="ECO:0000256" key="7">
    <source>
        <dbReference type="RuleBase" id="RU365071"/>
    </source>
</evidence>
<comment type="function">
    <text evidence="7">Component of the SMC5-SMC6 complex, that promotes sister chromatid alignment after DNA damage and facilitates double-stranded DNA breaks (DSBs) repair via homologous recombination between sister chromatids.</text>
</comment>
<name>A0A553NPS1_TIGCA</name>
<dbReference type="PANTHER" id="PTHR16140:SF0">
    <property type="entry name" value="NON-STRUCTURAL MAINTENANCE OF CHROMOSOMES ELEMENT 4"/>
    <property type="match status" value="1"/>
</dbReference>
<feature type="domain" description="Non-structural maintenance of chromosome element 4 C-terminal" evidence="8">
    <location>
        <begin position="118"/>
        <end position="204"/>
    </location>
</feature>
<comment type="similarity">
    <text evidence="2 7">Belongs to the NSE4 family.</text>
</comment>
<dbReference type="GO" id="GO:0006310">
    <property type="term" value="P:DNA recombination"/>
    <property type="evidence" value="ECO:0007669"/>
    <property type="project" value="UniProtKB-UniRule"/>
</dbReference>
<keyword evidence="3 7" id="KW-0227">DNA damage</keyword>
<dbReference type="Pfam" id="PF08743">
    <property type="entry name" value="Nse4_C"/>
    <property type="match status" value="1"/>
</dbReference>
<proteinExistence type="inferred from homology"/>
<dbReference type="PANTHER" id="PTHR16140">
    <property type="entry name" value="NON-STRUCTURAL MAINTENANCE OF CHROMOSOMES ELEMENT 4"/>
    <property type="match status" value="1"/>
</dbReference>
<protein>
    <recommendedName>
        <fullName evidence="7">Non-structural maintenance of chromosomes element 4</fullName>
    </recommendedName>
</protein>
<keyword evidence="6 7" id="KW-0539">Nucleus</keyword>
<organism evidence="9 10">
    <name type="scientific">Tigriopus californicus</name>
    <name type="common">Marine copepod</name>
    <dbReference type="NCBI Taxonomy" id="6832"/>
    <lineage>
        <taxon>Eukaryota</taxon>
        <taxon>Metazoa</taxon>
        <taxon>Ecdysozoa</taxon>
        <taxon>Arthropoda</taxon>
        <taxon>Crustacea</taxon>
        <taxon>Multicrustacea</taxon>
        <taxon>Hexanauplia</taxon>
        <taxon>Copepoda</taxon>
        <taxon>Harpacticoida</taxon>
        <taxon>Harpacticidae</taxon>
        <taxon>Tigriopus</taxon>
    </lineage>
</organism>
<keyword evidence="5 7" id="KW-0234">DNA repair</keyword>
<dbReference type="Proteomes" id="UP000318571">
    <property type="component" value="Chromosome 4"/>
</dbReference>
<dbReference type="GO" id="GO:0005634">
    <property type="term" value="C:nucleus"/>
    <property type="evidence" value="ECO:0007669"/>
    <property type="project" value="UniProtKB-SubCell"/>
</dbReference>
<accession>A0A553NPS1</accession>
<sequence>MFPFCSVKLAGSPVLSTTVSDEGVLQGGTANWIAWGRHVRPFFRPAPVLTYLNGALAAGYTPMPGGAKRERVAKSKPGAATRVTLKVNAGRVDGVDALVDRVWKTLKRERRRQNCPFIDLFAFVLDPDSFGRTIENIFHVTFLVKERRAVLDFTGPGLPKVAPLDESGHDANGQPCPTQQLLLTLTWQDYDDLCRIYRLKKAVIDRPTDESSL</sequence>
<comment type="subunit">
    <text evidence="7">Component of the SMC5-SMC6 complex.</text>
</comment>
<evidence type="ECO:0000256" key="4">
    <source>
        <dbReference type="ARBA" id="ARBA00023172"/>
    </source>
</evidence>